<dbReference type="PANTHER" id="PTHR43362">
    <property type="entry name" value="MANNITOL DEHYDROGENASE DSF1-RELATED"/>
    <property type="match status" value="1"/>
</dbReference>
<dbReference type="SUPFAM" id="SSF48179">
    <property type="entry name" value="6-phosphogluconate dehydrogenase C-terminal domain-like"/>
    <property type="match status" value="1"/>
</dbReference>
<evidence type="ECO:0000259" key="2">
    <source>
        <dbReference type="Pfam" id="PF01232"/>
    </source>
</evidence>
<dbReference type="Proteomes" id="UP000676409">
    <property type="component" value="Chromosome"/>
</dbReference>
<evidence type="ECO:0000313" key="4">
    <source>
        <dbReference type="EMBL" id="QUD88937.1"/>
    </source>
</evidence>
<dbReference type="InterPro" id="IPR013118">
    <property type="entry name" value="Mannitol_DH_C"/>
</dbReference>
<dbReference type="EMBL" id="CP073078">
    <property type="protein sequence ID" value="QUD88937.1"/>
    <property type="molecule type" value="Genomic_DNA"/>
</dbReference>
<dbReference type="Pfam" id="PF01232">
    <property type="entry name" value="Mannitol_dh"/>
    <property type="match status" value="1"/>
</dbReference>
<dbReference type="Gene3D" id="1.10.1040.10">
    <property type="entry name" value="N-(1-d-carboxylethyl)-l-norvaline Dehydrogenase, domain 2"/>
    <property type="match status" value="1"/>
</dbReference>
<dbReference type="KEGG" id="caul:KCG34_03345"/>
<gene>
    <name evidence="4" type="ORF">KCG34_03345</name>
</gene>
<dbReference type="InterPro" id="IPR008927">
    <property type="entry name" value="6-PGluconate_DH-like_C_sf"/>
</dbReference>
<evidence type="ECO:0000256" key="1">
    <source>
        <dbReference type="ARBA" id="ARBA00023002"/>
    </source>
</evidence>
<dbReference type="RefSeq" id="WP_211938987.1">
    <property type="nucleotide sequence ID" value="NZ_CP073078.1"/>
</dbReference>
<dbReference type="InterPro" id="IPR000669">
    <property type="entry name" value="Mannitol_DH"/>
</dbReference>
<evidence type="ECO:0000313" key="5">
    <source>
        <dbReference type="Proteomes" id="UP000676409"/>
    </source>
</evidence>
<protein>
    <submittedName>
        <fullName evidence="4">Mannitol dehydrogenase family protein</fullName>
    </submittedName>
</protein>
<feature type="domain" description="Mannitol dehydrogenase N-terminal" evidence="2">
    <location>
        <begin position="30"/>
        <end position="273"/>
    </location>
</feature>
<name>A0A975IVF0_9CAUL</name>
<dbReference type="GO" id="GO:0016616">
    <property type="term" value="F:oxidoreductase activity, acting on the CH-OH group of donors, NAD or NADP as acceptor"/>
    <property type="evidence" value="ECO:0007669"/>
    <property type="project" value="TreeGrafter"/>
</dbReference>
<organism evidence="4 5">
    <name type="scientific">Phenylobacterium montanum</name>
    <dbReference type="NCBI Taxonomy" id="2823693"/>
    <lineage>
        <taxon>Bacteria</taxon>
        <taxon>Pseudomonadati</taxon>
        <taxon>Pseudomonadota</taxon>
        <taxon>Alphaproteobacteria</taxon>
        <taxon>Caulobacterales</taxon>
        <taxon>Caulobacteraceae</taxon>
        <taxon>Phenylobacterium</taxon>
    </lineage>
</organism>
<dbReference type="InterPro" id="IPR013131">
    <property type="entry name" value="Mannitol_DH_N"/>
</dbReference>
<evidence type="ECO:0000259" key="3">
    <source>
        <dbReference type="Pfam" id="PF08125"/>
    </source>
</evidence>
<reference evidence="4" key="1">
    <citation type="submission" date="2021-04" db="EMBL/GenBank/DDBJ databases">
        <title>The complete genome sequence of Caulobacter sp. S6.</title>
        <authorList>
            <person name="Tang Y."/>
            <person name="Ouyang W."/>
            <person name="Liu Q."/>
            <person name="Huang B."/>
            <person name="Guo Z."/>
            <person name="Lei P."/>
        </authorList>
    </citation>
    <scope>NUCLEOTIDE SEQUENCE</scope>
    <source>
        <strain evidence="4">S6</strain>
    </source>
</reference>
<dbReference type="InterPro" id="IPR050988">
    <property type="entry name" value="Mannitol_DH/Oxidoreductase"/>
</dbReference>
<feature type="domain" description="Mannitol dehydrogenase C-terminal" evidence="3">
    <location>
        <begin position="283"/>
        <end position="430"/>
    </location>
</feature>
<dbReference type="InterPro" id="IPR036291">
    <property type="entry name" value="NAD(P)-bd_dom_sf"/>
</dbReference>
<dbReference type="Pfam" id="PF08125">
    <property type="entry name" value="Mannitol_dh_C"/>
    <property type="match status" value="1"/>
</dbReference>
<sequence>MRARLSENTLSSLPAGVERPAYDRKATSIGIVHIGPGAFHRAHQAAYFDALLHRDPRWGICAVSPNNPGVRDALTPQDGLYTLVTLDKEVGFRVIGAIGEILVAPETPAQVFARLAASETALVTLTVTEKGYRLAADGSLDFRHPDIERDRATPAVPASAVGWLVEGLRRRRAQGCAPLSVLSCDNLPGNGHKLGAAVLALARAQGDAALADWIAEAVAFPSSMVDSITPATDDALCNLVAGKLGLDDAWPVQREHFTQWVVEDRLKPGAPDLAACGVQLTKDVGPFEQAKLRLLNAAHSSLAYIGALMGFETVAEAMAEPGLARFIERLLREDVAPSLKPSADLDLSAYITAILDRFRNPAIRHRLSQIAVDGSQKLPVRLFATIERALADGRPIGRLCIPIAAWIAFVVQETRAGGALVDPLADTLAVLARAPGDADAVVGGFLASGSAFPSRIAASPIFRAATASALAGLSAGELRALLERS</sequence>
<keyword evidence="1" id="KW-0560">Oxidoreductase</keyword>
<dbReference type="Gene3D" id="3.40.50.720">
    <property type="entry name" value="NAD(P)-binding Rossmann-like Domain"/>
    <property type="match status" value="1"/>
</dbReference>
<dbReference type="AlphaFoldDB" id="A0A975IVF0"/>
<keyword evidence="5" id="KW-1185">Reference proteome</keyword>
<accession>A0A975IVF0</accession>
<dbReference type="PANTHER" id="PTHR43362:SF1">
    <property type="entry name" value="MANNITOL DEHYDROGENASE 2-RELATED"/>
    <property type="match status" value="1"/>
</dbReference>
<proteinExistence type="predicted"/>
<dbReference type="PRINTS" id="PR00084">
    <property type="entry name" value="MTLDHDRGNASE"/>
</dbReference>
<dbReference type="SUPFAM" id="SSF51735">
    <property type="entry name" value="NAD(P)-binding Rossmann-fold domains"/>
    <property type="match status" value="1"/>
</dbReference>
<dbReference type="InterPro" id="IPR013328">
    <property type="entry name" value="6PGD_dom2"/>
</dbReference>